<reference evidence="2" key="1">
    <citation type="journal article" date="2019" name="Sci. Rep.">
        <title>Draft genome of Tanacetum cinerariifolium, the natural source of mosquito coil.</title>
        <authorList>
            <person name="Yamashiro T."/>
            <person name="Shiraishi A."/>
            <person name="Satake H."/>
            <person name="Nakayama K."/>
        </authorList>
    </citation>
    <scope>NUCLEOTIDE SEQUENCE</scope>
</reference>
<dbReference type="GO" id="GO:0005840">
    <property type="term" value="C:ribosome"/>
    <property type="evidence" value="ECO:0007669"/>
    <property type="project" value="UniProtKB-KW"/>
</dbReference>
<keyword evidence="2" id="KW-0689">Ribosomal protein</keyword>
<evidence type="ECO:0000256" key="1">
    <source>
        <dbReference type="SAM" id="Phobius"/>
    </source>
</evidence>
<accession>A0A6L2MKW4</accession>
<protein>
    <submittedName>
        <fullName evidence="2">Ribosomal protein L34e superfamily protein</fullName>
    </submittedName>
</protein>
<keyword evidence="1" id="KW-0812">Transmembrane</keyword>
<keyword evidence="2" id="KW-0687">Ribonucleoprotein</keyword>
<gene>
    <name evidence="2" type="ORF">Tci_045987</name>
</gene>
<dbReference type="AlphaFoldDB" id="A0A6L2MKW4"/>
<organism evidence="2">
    <name type="scientific">Tanacetum cinerariifolium</name>
    <name type="common">Dalmatian daisy</name>
    <name type="synonym">Chrysanthemum cinerariifolium</name>
    <dbReference type="NCBI Taxonomy" id="118510"/>
    <lineage>
        <taxon>Eukaryota</taxon>
        <taxon>Viridiplantae</taxon>
        <taxon>Streptophyta</taxon>
        <taxon>Embryophyta</taxon>
        <taxon>Tracheophyta</taxon>
        <taxon>Spermatophyta</taxon>
        <taxon>Magnoliopsida</taxon>
        <taxon>eudicotyledons</taxon>
        <taxon>Gunneridae</taxon>
        <taxon>Pentapetalae</taxon>
        <taxon>asterids</taxon>
        <taxon>campanulids</taxon>
        <taxon>Asterales</taxon>
        <taxon>Asteraceae</taxon>
        <taxon>Asteroideae</taxon>
        <taxon>Anthemideae</taxon>
        <taxon>Anthemidinae</taxon>
        <taxon>Tanacetum</taxon>
    </lineage>
</organism>
<dbReference type="PANTHER" id="PTHR46996:SF4">
    <property type="entry name" value="RIBOSOMAL PROTEIN L34E SUPERFAMILY PROTEIN"/>
    <property type="match status" value="1"/>
</dbReference>
<name>A0A6L2MKW4_TANCI</name>
<comment type="caution">
    <text evidence="2">The sequence shown here is derived from an EMBL/GenBank/DDBJ whole genome shotgun (WGS) entry which is preliminary data.</text>
</comment>
<dbReference type="PANTHER" id="PTHR46996">
    <property type="entry name" value="OS05G0488500 PROTEIN"/>
    <property type="match status" value="1"/>
</dbReference>
<feature type="transmembrane region" description="Helical" evidence="1">
    <location>
        <begin position="34"/>
        <end position="59"/>
    </location>
</feature>
<keyword evidence="1" id="KW-0472">Membrane</keyword>
<feature type="transmembrane region" description="Helical" evidence="1">
    <location>
        <begin position="79"/>
        <end position="100"/>
    </location>
</feature>
<evidence type="ECO:0000313" key="2">
    <source>
        <dbReference type="EMBL" id="GEU74009.1"/>
    </source>
</evidence>
<proteinExistence type="predicted"/>
<sequence>MIMAKFEHNNHSYKLSKKIPFPDCEQSRSALIDLLILFAVTSSCGFLMYPYATLLISTAHQVIGPVMFEIKQEFVSSPTIYVCISLTIFTTLIALLALTLCTSKKCGQPGCRGLQKNIEFDIHIEKEDSVKNSKLSSSPVKKGLFELPKDLHRGLEVELKKIAPVNGRVIMVFRAKCGCAAVRIEVSGPKKSNKKFKK</sequence>
<dbReference type="EMBL" id="BKCJ010006800">
    <property type="protein sequence ID" value="GEU74009.1"/>
    <property type="molecule type" value="Genomic_DNA"/>
</dbReference>
<keyword evidence="1" id="KW-1133">Transmembrane helix</keyword>